<accession>A0A2H3AQL4</accession>
<proteinExistence type="predicted"/>
<name>A0A2H3AQL4_9AGAR</name>
<protein>
    <submittedName>
        <fullName evidence="2">Uncharacterized protein</fullName>
    </submittedName>
</protein>
<sequence>MYRAAISGPPCQKRAREPEGRIEGEMRCKCKPSGKLAEGPWQWTDTRDKELDDHLPMLDAQDERTVFFILQIVIATVTGTSSVLVGELEFRANGPAFQIFALGTKTTANIITLNHKQEYTAMGIKMRTTK</sequence>
<dbReference type="EMBL" id="KZ293479">
    <property type="protein sequence ID" value="PBK61065.1"/>
    <property type="molecule type" value="Genomic_DNA"/>
</dbReference>
<gene>
    <name evidence="2" type="ORF">ARMSODRAFT_981797</name>
</gene>
<dbReference type="Proteomes" id="UP000218334">
    <property type="component" value="Unassembled WGS sequence"/>
</dbReference>
<evidence type="ECO:0000313" key="2">
    <source>
        <dbReference type="EMBL" id="PBK61065.1"/>
    </source>
</evidence>
<organism evidence="2 3">
    <name type="scientific">Armillaria solidipes</name>
    <dbReference type="NCBI Taxonomy" id="1076256"/>
    <lineage>
        <taxon>Eukaryota</taxon>
        <taxon>Fungi</taxon>
        <taxon>Dikarya</taxon>
        <taxon>Basidiomycota</taxon>
        <taxon>Agaricomycotina</taxon>
        <taxon>Agaricomycetes</taxon>
        <taxon>Agaricomycetidae</taxon>
        <taxon>Agaricales</taxon>
        <taxon>Marasmiineae</taxon>
        <taxon>Physalacriaceae</taxon>
        <taxon>Armillaria</taxon>
    </lineage>
</organism>
<feature type="region of interest" description="Disordered" evidence="1">
    <location>
        <begin position="1"/>
        <end position="21"/>
    </location>
</feature>
<dbReference type="AlphaFoldDB" id="A0A2H3AQL4"/>
<keyword evidence="3" id="KW-1185">Reference proteome</keyword>
<reference evidence="3" key="1">
    <citation type="journal article" date="2017" name="Nat. Ecol. Evol.">
        <title>Genome expansion and lineage-specific genetic innovations in the forest pathogenic fungi Armillaria.</title>
        <authorList>
            <person name="Sipos G."/>
            <person name="Prasanna A.N."/>
            <person name="Walter M.C."/>
            <person name="O'Connor E."/>
            <person name="Balint B."/>
            <person name="Krizsan K."/>
            <person name="Kiss B."/>
            <person name="Hess J."/>
            <person name="Varga T."/>
            <person name="Slot J."/>
            <person name="Riley R."/>
            <person name="Boka B."/>
            <person name="Rigling D."/>
            <person name="Barry K."/>
            <person name="Lee J."/>
            <person name="Mihaltcheva S."/>
            <person name="LaButti K."/>
            <person name="Lipzen A."/>
            <person name="Waldron R."/>
            <person name="Moloney N.M."/>
            <person name="Sperisen C."/>
            <person name="Kredics L."/>
            <person name="Vagvoelgyi C."/>
            <person name="Patrignani A."/>
            <person name="Fitzpatrick D."/>
            <person name="Nagy I."/>
            <person name="Doyle S."/>
            <person name="Anderson J.B."/>
            <person name="Grigoriev I.V."/>
            <person name="Gueldener U."/>
            <person name="Muensterkoetter M."/>
            <person name="Nagy L.G."/>
        </authorList>
    </citation>
    <scope>NUCLEOTIDE SEQUENCE [LARGE SCALE GENOMIC DNA]</scope>
    <source>
        <strain evidence="3">28-4</strain>
    </source>
</reference>
<evidence type="ECO:0000313" key="3">
    <source>
        <dbReference type="Proteomes" id="UP000218334"/>
    </source>
</evidence>
<evidence type="ECO:0000256" key="1">
    <source>
        <dbReference type="SAM" id="MobiDB-lite"/>
    </source>
</evidence>